<feature type="transmembrane region" description="Helical" evidence="5">
    <location>
        <begin position="304"/>
        <end position="324"/>
    </location>
</feature>
<dbReference type="GO" id="GO:0005886">
    <property type="term" value="C:plasma membrane"/>
    <property type="evidence" value="ECO:0007669"/>
    <property type="project" value="TreeGrafter"/>
</dbReference>
<keyword evidence="8" id="KW-1185">Reference proteome</keyword>
<feature type="transmembrane region" description="Helical" evidence="5">
    <location>
        <begin position="552"/>
        <end position="570"/>
    </location>
</feature>
<dbReference type="InterPro" id="IPR011531">
    <property type="entry name" value="HCO3_transpt-like_TM_dom"/>
</dbReference>
<feature type="domain" description="Bicarbonate transporter-like transmembrane" evidence="6">
    <location>
        <begin position="95"/>
        <end position="260"/>
    </location>
</feature>
<proteinExistence type="predicted"/>
<feature type="transmembrane region" description="Helical" evidence="5">
    <location>
        <begin position="201"/>
        <end position="219"/>
    </location>
</feature>
<protein>
    <recommendedName>
        <fullName evidence="6">Bicarbonate transporter-like transmembrane domain-containing protein</fullName>
    </recommendedName>
</protein>
<organism evidence="7 8">
    <name type="scientific">Chaetoceros tenuissimus</name>
    <dbReference type="NCBI Taxonomy" id="426638"/>
    <lineage>
        <taxon>Eukaryota</taxon>
        <taxon>Sar</taxon>
        <taxon>Stramenopiles</taxon>
        <taxon>Ochrophyta</taxon>
        <taxon>Bacillariophyta</taxon>
        <taxon>Coscinodiscophyceae</taxon>
        <taxon>Chaetocerotophycidae</taxon>
        <taxon>Chaetocerotales</taxon>
        <taxon>Chaetocerotaceae</taxon>
        <taxon>Chaetoceros</taxon>
    </lineage>
</organism>
<dbReference type="Proteomes" id="UP001054902">
    <property type="component" value="Unassembled WGS sequence"/>
</dbReference>
<evidence type="ECO:0000256" key="4">
    <source>
        <dbReference type="ARBA" id="ARBA00023136"/>
    </source>
</evidence>
<dbReference type="Pfam" id="PF00955">
    <property type="entry name" value="HCO3_cotransp"/>
    <property type="match status" value="2"/>
</dbReference>
<accession>A0AAD3DCD1</accession>
<feature type="domain" description="Bicarbonate transporter-like transmembrane" evidence="6">
    <location>
        <begin position="271"/>
        <end position="585"/>
    </location>
</feature>
<name>A0AAD3DCD1_9STRA</name>
<evidence type="ECO:0000256" key="2">
    <source>
        <dbReference type="ARBA" id="ARBA00022692"/>
    </source>
</evidence>
<dbReference type="EMBL" id="BLLK01000069">
    <property type="protein sequence ID" value="GFH60059.1"/>
    <property type="molecule type" value="Genomic_DNA"/>
</dbReference>
<comment type="subcellular location">
    <subcellularLocation>
        <location evidence="1">Membrane</location>
        <topology evidence="1">Multi-pass membrane protein</topology>
    </subcellularLocation>
</comment>
<evidence type="ECO:0000256" key="1">
    <source>
        <dbReference type="ARBA" id="ARBA00004141"/>
    </source>
</evidence>
<feature type="transmembrane region" description="Helical" evidence="5">
    <location>
        <begin position="529"/>
        <end position="546"/>
    </location>
</feature>
<evidence type="ECO:0000313" key="7">
    <source>
        <dbReference type="EMBL" id="GFH60059.1"/>
    </source>
</evidence>
<evidence type="ECO:0000256" key="5">
    <source>
        <dbReference type="SAM" id="Phobius"/>
    </source>
</evidence>
<keyword evidence="2 5" id="KW-0812">Transmembrane</keyword>
<dbReference type="PANTHER" id="PTHR11453">
    <property type="entry name" value="ANION EXCHANGE PROTEIN"/>
    <property type="match status" value="1"/>
</dbReference>
<evidence type="ECO:0000313" key="8">
    <source>
        <dbReference type="Proteomes" id="UP001054902"/>
    </source>
</evidence>
<comment type="caution">
    <text evidence="7">The sequence shown here is derived from an EMBL/GenBank/DDBJ whole genome shotgun (WGS) entry which is preliminary data.</text>
</comment>
<feature type="transmembrane region" description="Helical" evidence="5">
    <location>
        <begin position="360"/>
        <end position="377"/>
    </location>
</feature>
<dbReference type="InterPro" id="IPR003020">
    <property type="entry name" value="HCO3_transpt_euk"/>
</dbReference>
<evidence type="ECO:0000259" key="6">
    <source>
        <dbReference type="Pfam" id="PF00955"/>
    </source>
</evidence>
<dbReference type="Gene3D" id="1.10.287.570">
    <property type="entry name" value="Helical hairpin bin"/>
    <property type="match status" value="1"/>
</dbReference>
<reference evidence="7 8" key="1">
    <citation type="journal article" date="2021" name="Sci. Rep.">
        <title>The genome of the diatom Chaetoceros tenuissimus carries an ancient integrated fragment of an extant virus.</title>
        <authorList>
            <person name="Hongo Y."/>
            <person name="Kimura K."/>
            <person name="Takaki Y."/>
            <person name="Yoshida Y."/>
            <person name="Baba S."/>
            <person name="Kobayashi G."/>
            <person name="Nagasaki K."/>
            <person name="Hano T."/>
            <person name="Tomaru Y."/>
        </authorList>
    </citation>
    <scope>NUCLEOTIDE SEQUENCE [LARGE SCALE GENOMIC DNA]</scope>
    <source>
        <strain evidence="7 8">NIES-3715</strain>
    </source>
</reference>
<feature type="transmembrane region" description="Helical" evidence="5">
    <location>
        <begin position="125"/>
        <end position="144"/>
    </location>
</feature>
<dbReference type="GO" id="GO:0005452">
    <property type="term" value="F:solute:inorganic anion antiporter activity"/>
    <property type="evidence" value="ECO:0007669"/>
    <property type="project" value="InterPro"/>
</dbReference>
<dbReference type="AlphaFoldDB" id="A0AAD3DCD1"/>
<keyword evidence="4 5" id="KW-0472">Membrane</keyword>
<dbReference type="PANTHER" id="PTHR11453:SF127">
    <property type="entry name" value="SOLUTE CARRIER FAMILY 4 MEMBER 11"/>
    <property type="match status" value="1"/>
</dbReference>
<feature type="transmembrane region" description="Helical" evidence="5">
    <location>
        <begin position="472"/>
        <end position="491"/>
    </location>
</feature>
<feature type="transmembrane region" description="Helical" evidence="5">
    <location>
        <begin position="398"/>
        <end position="421"/>
    </location>
</feature>
<evidence type="ECO:0000256" key="3">
    <source>
        <dbReference type="ARBA" id="ARBA00022989"/>
    </source>
</evidence>
<feature type="transmembrane region" description="Helical" evidence="5">
    <location>
        <begin position="178"/>
        <end position="195"/>
    </location>
</feature>
<dbReference type="GO" id="GO:0006820">
    <property type="term" value="P:monoatomic anion transport"/>
    <property type="evidence" value="ECO:0007669"/>
    <property type="project" value="InterPro"/>
</dbReference>
<feature type="transmembrane region" description="Helical" evidence="5">
    <location>
        <begin position="269"/>
        <end position="292"/>
    </location>
</feature>
<keyword evidence="3 5" id="KW-1133">Transmembrane helix</keyword>
<gene>
    <name evidence="7" type="ORF">CTEN210_16535</name>
</gene>
<sequence length="589" mass="65008">MKDRENKFLQIQPNGRRKGTVTFLSSSAVQQPEDSDIEEAADPVPLKEDEEFIEAVKEVKDAAINVTESSVKLVTTAVTKGPGIIGRLVSAVASKELRDDIKLRKKYYISDWTDGLKNKRNCIPAILFLYFACLAPVVSFGTIASQITEGSIGVVEFLISSGCAGMLYSIFSGQPMTFIAPTGLTLAFLSGLYRYCTLQGFAFLPVYTWVGLWTSFFMITVGFRGGSKYIRYCTRFTDEIFNGLLSVNFLYEAYASLKRNFMLADPMNLSMPFVSLSIALGTALSTAKVAAFEKSLYFTSKVRTIIKDFGPVAIILAFTALNQFPGIKKFGVPTLIVPSTFQLANGRDFLIPFMTVPEKVRWLCAFPAMLLTSLFFMDQNISARVVNKEENKLKKGAAYNIDMVALGAITGVLSIFGLPWMCGATVQSMNHVRALTTQKFNEESKEVEIDGVVETRATGFITHAMLAATVRLLPLLSVLPIPVVSGVFLYLGRKLMTGNTFLKRILDSCAEAARLPKTHPINVLGRKKMNIFTLVQVACLASLWTFKQNSATAIFFPGVIGLLMAIRKWILPRFFTKQELEALGDPSPT</sequence>
<dbReference type="PRINTS" id="PR01231">
    <property type="entry name" value="HCO3TRNSPORT"/>
</dbReference>
<dbReference type="GO" id="GO:0050801">
    <property type="term" value="P:monoatomic ion homeostasis"/>
    <property type="evidence" value="ECO:0007669"/>
    <property type="project" value="TreeGrafter"/>
</dbReference>